<organism evidence="1 2">
    <name type="scientific">Armillaria solidipes</name>
    <dbReference type="NCBI Taxonomy" id="1076256"/>
    <lineage>
        <taxon>Eukaryota</taxon>
        <taxon>Fungi</taxon>
        <taxon>Dikarya</taxon>
        <taxon>Basidiomycota</taxon>
        <taxon>Agaricomycotina</taxon>
        <taxon>Agaricomycetes</taxon>
        <taxon>Agaricomycetidae</taxon>
        <taxon>Agaricales</taxon>
        <taxon>Marasmiineae</taxon>
        <taxon>Physalacriaceae</taxon>
        <taxon>Armillaria</taxon>
    </lineage>
</organism>
<evidence type="ECO:0000313" key="2">
    <source>
        <dbReference type="Proteomes" id="UP000218334"/>
    </source>
</evidence>
<name>A0A2H3BAI3_9AGAR</name>
<accession>A0A2H3BAI3</accession>
<dbReference type="Proteomes" id="UP000218334">
    <property type="component" value="Unassembled WGS sequence"/>
</dbReference>
<keyword evidence="2" id="KW-1185">Reference proteome</keyword>
<sequence length="180" mass="19684">MCRRRHVRNVYLRCGHTVNLSLSSQELQTANSSADLLAVPSLSQAVLYEDSSDLSSNFLVFYVDICESPQHQRALSLLLPGNVRPRLLDSAESDLVPDRASIELIEIIDRGIGVNFSGTLGHTKKGRPSPWVDLGPSQVCLPQTVTSPGPNPPSSLLAYAPSLLFKQANFYLRGEKAIAR</sequence>
<proteinExistence type="predicted"/>
<evidence type="ECO:0000313" key="1">
    <source>
        <dbReference type="EMBL" id="PBK64022.1"/>
    </source>
</evidence>
<protein>
    <submittedName>
        <fullName evidence="1">Uncharacterized protein</fullName>
    </submittedName>
</protein>
<gene>
    <name evidence="1" type="ORF">ARMSODRAFT_979411</name>
</gene>
<dbReference type="EMBL" id="KZ293454">
    <property type="protein sequence ID" value="PBK64022.1"/>
    <property type="molecule type" value="Genomic_DNA"/>
</dbReference>
<reference evidence="2" key="1">
    <citation type="journal article" date="2017" name="Nat. Ecol. Evol.">
        <title>Genome expansion and lineage-specific genetic innovations in the forest pathogenic fungi Armillaria.</title>
        <authorList>
            <person name="Sipos G."/>
            <person name="Prasanna A.N."/>
            <person name="Walter M.C."/>
            <person name="O'Connor E."/>
            <person name="Balint B."/>
            <person name="Krizsan K."/>
            <person name="Kiss B."/>
            <person name="Hess J."/>
            <person name="Varga T."/>
            <person name="Slot J."/>
            <person name="Riley R."/>
            <person name="Boka B."/>
            <person name="Rigling D."/>
            <person name="Barry K."/>
            <person name="Lee J."/>
            <person name="Mihaltcheva S."/>
            <person name="LaButti K."/>
            <person name="Lipzen A."/>
            <person name="Waldron R."/>
            <person name="Moloney N.M."/>
            <person name="Sperisen C."/>
            <person name="Kredics L."/>
            <person name="Vagvoelgyi C."/>
            <person name="Patrignani A."/>
            <person name="Fitzpatrick D."/>
            <person name="Nagy I."/>
            <person name="Doyle S."/>
            <person name="Anderson J.B."/>
            <person name="Grigoriev I.V."/>
            <person name="Gueldener U."/>
            <person name="Muensterkoetter M."/>
            <person name="Nagy L.G."/>
        </authorList>
    </citation>
    <scope>NUCLEOTIDE SEQUENCE [LARGE SCALE GENOMIC DNA]</scope>
    <source>
        <strain evidence="2">28-4</strain>
    </source>
</reference>
<dbReference type="AlphaFoldDB" id="A0A2H3BAI3"/>